<evidence type="ECO:0000259" key="3">
    <source>
        <dbReference type="PROSITE" id="PS50102"/>
    </source>
</evidence>
<feature type="compositionally biased region" description="Polar residues" evidence="2">
    <location>
        <begin position="565"/>
        <end position="579"/>
    </location>
</feature>
<proteinExistence type="predicted"/>
<dbReference type="AlphaFoldDB" id="A0A8J0VQ01"/>
<feature type="compositionally biased region" description="Polar residues" evidence="2">
    <location>
        <begin position="182"/>
        <end position="206"/>
    </location>
</feature>
<dbReference type="CTD" id="108719790"/>
<reference evidence="5" key="1">
    <citation type="submission" date="2025-08" db="UniProtKB">
        <authorList>
            <consortium name="RefSeq"/>
        </authorList>
    </citation>
    <scope>IDENTIFICATION</scope>
    <source>
        <strain evidence="5">J_2021</strain>
        <tissue evidence="5">Erythrocytes</tissue>
    </source>
</reference>
<evidence type="ECO:0000256" key="2">
    <source>
        <dbReference type="SAM" id="MobiDB-lite"/>
    </source>
</evidence>
<evidence type="ECO:0000313" key="6">
    <source>
        <dbReference type="Xenbase" id="XB-GENE-22065632"/>
    </source>
</evidence>
<dbReference type="Pfam" id="PF07292">
    <property type="entry name" value="NID"/>
    <property type="match status" value="1"/>
</dbReference>
<evidence type="ECO:0000313" key="5">
    <source>
        <dbReference type="RefSeq" id="XP_018124436.1"/>
    </source>
</evidence>
<dbReference type="Gene3D" id="3.30.70.330">
    <property type="match status" value="1"/>
</dbReference>
<dbReference type="PANTHER" id="PTHR15225:SF8">
    <property type="entry name" value="RNA-BINDING PROTEIN 43"/>
    <property type="match status" value="1"/>
</dbReference>
<feature type="region of interest" description="Disordered" evidence="2">
    <location>
        <begin position="156"/>
        <end position="281"/>
    </location>
</feature>
<dbReference type="RefSeq" id="XP_018124436.1">
    <property type="nucleotide sequence ID" value="XM_018268947.2"/>
</dbReference>
<dbReference type="Proteomes" id="UP000186698">
    <property type="component" value="Chromosome 6S"/>
</dbReference>
<dbReference type="InterPro" id="IPR009909">
    <property type="entry name" value="Nmi/IFP35_dom"/>
</dbReference>
<dbReference type="Xenbase" id="XB-GENE-22065632">
    <property type="gene designation" value="XB22065629.S"/>
</dbReference>
<feature type="domain" description="RRM" evidence="3">
    <location>
        <begin position="6"/>
        <end position="93"/>
    </location>
</feature>
<organism evidence="4 5">
    <name type="scientific">Xenopus laevis</name>
    <name type="common">African clawed frog</name>
    <dbReference type="NCBI Taxonomy" id="8355"/>
    <lineage>
        <taxon>Eukaryota</taxon>
        <taxon>Metazoa</taxon>
        <taxon>Chordata</taxon>
        <taxon>Craniata</taxon>
        <taxon>Vertebrata</taxon>
        <taxon>Euteleostomi</taxon>
        <taxon>Amphibia</taxon>
        <taxon>Batrachia</taxon>
        <taxon>Anura</taxon>
        <taxon>Pipoidea</taxon>
        <taxon>Pipidae</taxon>
        <taxon>Xenopodinae</taxon>
        <taxon>Xenopus</taxon>
        <taxon>Xenopus</taxon>
    </lineage>
</organism>
<accession>A0A8J0VQ01</accession>
<dbReference type="PANTHER" id="PTHR15225">
    <property type="entry name" value="INTERFERON-INDUCED PROTEIN 35/NMI N-MYC/STAT INTERACTING PROTEIN"/>
    <property type="match status" value="1"/>
</dbReference>
<evidence type="ECO:0000256" key="1">
    <source>
        <dbReference type="PROSITE-ProRule" id="PRU00176"/>
    </source>
</evidence>
<dbReference type="GeneID" id="108719790"/>
<sequence>MTWYKRGVQVCGVPGHLFEEELLRDKLIIHFLRPKNQGGEIQELRYPTKDSGVAILTFEDEEVAERILKTTHLLDVNGQSFVLEVMRLQFSMLVITSLDLSRFKNLNLLVDLLEKHRVTILGRRDETLNISAEFEDLRKFRSEIMAKALTCDTSPLGQRSRKQISVSGLESPVKDNLGVRPTSRQPSGNANNMEKPQSRRTPNMSSSHEKLPSRSSSHEKLPSRSNSHEKPPSRSNSHDKPPSRSNSHEKPPSRSNSHEKPPSRSNSYEILPSRTMRREADMAPTFRNADTLRVRPMASTIDSVVQGSNTTSEGGMSFKATMNPRVRMNNDSVSQKLTDLNLVSSTIVRSRPSGEAIRTTRKPSAVTKDFPSEKALVKSFPVDKDVLHYIGVFKKQYIDEVLRRGFTDIEVAEGEDISYVTLKSQSPFLQVLFTDCCDKISELFSKGQNSLRTEDLDLTQVPPLARRDITKEIENLGRANSVAVVDYKDLLHLIGGSSHIHLLKERWKTISQSRPPYAGQEALSSGQISLPHPPDMGRSYAGANEKKTNHGDQDVAQAVRHKAGVTSSPQTVRTGNQSKGFVRHETVGVTSPKPNR</sequence>
<dbReference type="OrthoDB" id="9948435at2759"/>
<dbReference type="InterPro" id="IPR000504">
    <property type="entry name" value="RRM_dom"/>
</dbReference>
<dbReference type="PROSITE" id="PS50102">
    <property type="entry name" value="RRM"/>
    <property type="match status" value="1"/>
</dbReference>
<protein>
    <submittedName>
        <fullName evidence="5">Uncharacterized protein XB22065629.S isoform X2</fullName>
    </submittedName>
</protein>
<evidence type="ECO:0000313" key="4">
    <source>
        <dbReference type="Proteomes" id="UP000186698"/>
    </source>
</evidence>
<keyword evidence="4" id="KW-1185">Reference proteome</keyword>
<dbReference type="AGR" id="Xenbase:XB-GENE-22065632"/>
<name>A0A8J0VQ01_XENLA</name>
<feature type="compositionally biased region" description="Polar residues" evidence="2">
    <location>
        <begin position="156"/>
        <end position="168"/>
    </location>
</feature>
<feature type="region of interest" description="Disordered" evidence="2">
    <location>
        <begin position="516"/>
        <end position="596"/>
    </location>
</feature>
<feature type="compositionally biased region" description="Basic and acidic residues" evidence="2">
    <location>
        <begin position="207"/>
        <end position="262"/>
    </location>
</feature>
<feature type="compositionally biased region" description="Basic and acidic residues" evidence="2">
    <location>
        <begin position="544"/>
        <end position="553"/>
    </location>
</feature>
<dbReference type="InterPro" id="IPR012677">
    <property type="entry name" value="Nucleotide-bd_a/b_plait_sf"/>
</dbReference>
<gene>
    <name evidence="5 6" type="primary">XB22065629.S</name>
</gene>
<keyword evidence="1" id="KW-0694">RNA-binding</keyword>
<dbReference type="GO" id="GO:0003723">
    <property type="term" value="F:RNA binding"/>
    <property type="evidence" value="ECO:0007669"/>
    <property type="project" value="UniProtKB-UniRule"/>
</dbReference>